<protein>
    <submittedName>
        <fullName evidence="3">Uncharacterized protein</fullName>
    </submittedName>
</protein>
<organism evidence="3 4">
    <name type="scientific">Ceratodon purpureus</name>
    <name type="common">Fire moss</name>
    <name type="synonym">Dicranum purpureum</name>
    <dbReference type="NCBI Taxonomy" id="3225"/>
    <lineage>
        <taxon>Eukaryota</taxon>
        <taxon>Viridiplantae</taxon>
        <taxon>Streptophyta</taxon>
        <taxon>Embryophyta</taxon>
        <taxon>Bryophyta</taxon>
        <taxon>Bryophytina</taxon>
        <taxon>Bryopsida</taxon>
        <taxon>Dicranidae</taxon>
        <taxon>Pseudoditrichales</taxon>
        <taxon>Ditrichaceae</taxon>
        <taxon>Ceratodon</taxon>
    </lineage>
</organism>
<feature type="region of interest" description="Disordered" evidence="1">
    <location>
        <begin position="44"/>
        <end position="66"/>
    </location>
</feature>
<evidence type="ECO:0000313" key="3">
    <source>
        <dbReference type="EMBL" id="KAG0555717.1"/>
    </source>
</evidence>
<dbReference type="AlphaFoldDB" id="A0A8T0GB57"/>
<keyword evidence="2" id="KW-0732">Signal</keyword>
<accession>A0A8T0GB57</accession>
<evidence type="ECO:0000313" key="4">
    <source>
        <dbReference type="Proteomes" id="UP000822688"/>
    </source>
</evidence>
<evidence type="ECO:0000256" key="2">
    <source>
        <dbReference type="SAM" id="SignalP"/>
    </source>
</evidence>
<reference evidence="3" key="1">
    <citation type="submission" date="2020-06" db="EMBL/GenBank/DDBJ databases">
        <title>WGS assembly of Ceratodon purpureus strain R40.</title>
        <authorList>
            <person name="Carey S.B."/>
            <person name="Jenkins J."/>
            <person name="Shu S."/>
            <person name="Lovell J.T."/>
            <person name="Sreedasyam A."/>
            <person name="Maumus F."/>
            <person name="Tiley G.P."/>
            <person name="Fernandez-Pozo N."/>
            <person name="Barry K."/>
            <person name="Chen C."/>
            <person name="Wang M."/>
            <person name="Lipzen A."/>
            <person name="Daum C."/>
            <person name="Saski C.A."/>
            <person name="Payton A.C."/>
            <person name="Mcbreen J.C."/>
            <person name="Conrad R.E."/>
            <person name="Kollar L.M."/>
            <person name="Olsson S."/>
            <person name="Huttunen S."/>
            <person name="Landis J.B."/>
            <person name="Wickett N.J."/>
            <person name="Johnson M.G."/>
            <person name="Rensing S.A."/>
            <person name="Grimwood J."/>
            <person name="Schmutz J."/>
            <person name="Mcdaniel S.F."/>
        </authorList>
    </citation>
    <scope>NUCLEOTIDE SEQUENCE</scope>
    <source>
        <strain evidence="3">R40</strain>
    </source>
</reference>
<evidence type="ECO:0000256" key="1">
    <source>
        <dbReference type="SAM" id="MobiDB-lite"/>
    </source>
</evidence>
<dbReference type="Proteomes" id="UP000822688">
    <property type="component" value="Chromosome 12"/>
</dbReference>
<name>A0A8T0GB57_CERPU</name>
<dbReference type="EMBL" id="CM026433">
    <property type="protein sequence ID" value="KAG0555717.1"/>
    <property type="molecule type" value="Genomic_DNA"/>
</dbReference>
<sequence length="66" mass="6891">MHAPNSTGRRLPILVTAIVCTFSVKVVAPAPVPQKPASMLVNPSKPMLRLTTPGGGALEATKRDEA</sequence>
<comment type="caution">
    <text evidence="3">The sequence shown here is derived from an EMBL/GenBank/DDBJ whole genome shotgun (WGS) entry which is preliminary data.</text>
</comment>
<proteinExistence type="predicted"/>
<gene>
    <name evidence="3" type="ORF">KC19_12G189400</name>
</gene>
<feature type="signal peptide" evidence="2">
    <location>
        <begin position="1"/>
        <end position="29"/>
    </location>
</feature>
<feature type="chain" id="PRO_5035780876" evidence="2">
    <location>
        <begin position="30"/>
        <end position="66"/>
    </location>
</feature>
<keyword evidence="4" id="KW-1185">Reference proteome</keyword>